<keyword evidence="1" id="KW-0472">Membrane</keyword>
<protein>
    <submittedName>
        <fullName evidence="2">Uncharacterized protein</fullName>
    </submittedName>
</protein>
<gene>
    <name evidence="2" type="ORF">O3G_MSEX009522</name>
</gene>
<keyword evidence="1" id="KW-0812">Transmembrane</keyword>
<reference evidence="2" key="2">
    <citation type="submission" date="2020-12" db="EMBL/GenBank/DDBJ databases">
        <authorList>
            <person name="Kanost M."/>
        </authorList>
    </citation>
    <scope>NUCLEOTIDE SEQUENCE</scope>
</reference>
<comment type="caution">
    <text evidence="2">The sequence shown here is derived from an EMBL/GenBank/DDBJ whole genome shotgun (WGS) entry which is preliminary data.</text>
</comment>
<dbReference type="Proteomes" id="UP000791440">
    <property type="component" value="Unassembled WGS sequence"/>
</dbReference>
<feature type="transmembrane region" description="Helical" evidence="1">
    <location>
        <begin position="12"/>
        <end position="33"/>
    </location>
</feature>
<evidence type="ECO:0000313" key="2">
    <source>
        <dbReference type="EMBL" id="KAG6456042.1"/>
    </source>
</evidence>
<accession>A0A921ZDP7</accession>
<reference evidence="2" key="1">
    <citation type="journal article" date="2016" name="Insect Biochem. Mol. Biol.">
        <title>Multifaceted biological insights from a draft genome sequence of the tobacco hornworm moth, Manduca sexta.</title>
        <authorList>
            <person name="Kanost M.R."/>
            <person name="Arrese E.L."/>
            <person name="Cao X."/>
            <person name="Chen Y.R."/>
            <person name="Chellapilla S."/>
            <person name="Goldsmith M.R."/>
            <person name="Grosse-Wilde E."/>
            <person name="Heckel D.G."/>
            <person name="Herndon N."/>
            <person name="Jiang H."/>
            <person name="Papanicolaou A."/>
            <person name="Qu J."/>
            <person name="Soulages J.L."/>
            <person name="Vogel H."/>
            <person name="Walters J."/>
            <person name="Waterhouse R.M."/>
            <person name="Ahn S.J."/>
            <person name="Almeida F.C."/>
            <person name="An C."/>
            <person name="Aqrawi P."/>
            <person name="Bretschneider A."/>
            <person name="Bryant W.B."/>
            <person name="Bucks S."/>
            <person name="Chao H."/>
            <person name="Chevignon G."/>
            <person name="Christen J.M."/>
            <person name="Clarke D.F."/>
            <person name="Dittmer N.T."/>
            <person name="Ferguson L.C.F."/>
            <person name="Garavelou S."/>
            <person name="Gordon K.H.J."/>
            <person name="Gunaratna R.T."/>
            <person name="Han Y."/>
            <person name="Hauser F."/>
            <person name="He Y."/>
            <person name="Heidel-Fischer H."/>
            <person name="Hirsh A."/>
            <person name="Hu Y."/>
            <person name="Jiang H."/>
            <person name="Kalra D."/>
            <person name="Klinner C."/>
            <person name="Konig C."/>
            <person name="Kovar C."/>
            <person name="Kroll A.R."/>
            <person name="Kuwar S.S."/>
            <person name="Lee S.L."/>
            <person name="Lehman R."/>
            <person name="Li K."/>
            <person name="Li Z."/>
            <person name="Liang H."/>
            <person name="Lovelace S."/>
            <person name="Lu Z."/>
            <person name="Mansfield J.H."/>
            <person name="McCulloch K.J."/>
            <person name="Mathew T."/>
            <person name="Morton B."/>
            <person name="Muzny D.M."/>
            <person name="Neunemann D."/>
            <person name="Ongeri F."/>
            <person name="Pauchet Y."/>
            <person name="Pu L.L."/>
            <person name="Pyrousis I."/>
            <person name="Rao X.J."/>
            <person name="Redding A."/>
            <person name="Roesel C."/>
            <person name="Sanchez-Gracia A."/>
            <person name="Schaack S."/>
            <person name="Shukla A."/>
            <person name="Tetreau G."/>
            <person name="Wang Y."/>
            <person name="Xiong G.H."/>
            <person name="Traut W."/>
            <person name="Walsh T.K."/>
            <person name="Worley K.C."/>
            <person name="Wu D."/>
            <person name="Wu W."/>
            <person name="Wu Y.Q."/>
            <person name="Zhang X."/>
            <person name="Zou Z."/>
            <person name="Zucker H."/>
            <person name="Briscoe A.D."/>
            <person name="Burmester T."/>
            <person name="Clem R.J."/>
            <person name="Feyereisen R."/>
            <person name="Grimmelikhuijzen C.J.P."/>
            <person name="Hamodrakas S.J."/>
            <person name="Hansson B.S."/>
            <person name="Huguet E."/>
            <person name="Jermiin L.S."/>
            <person name="Lan Q."/>
            <person name="Lehman H.K."/>
            <person name="Lorenzen M."/>
            <person name="Merzendorfer H."/>
            <person name="Michalopoulos I."/>
            <person name="Morton D.B."/>
            <person name="Muthukrishnan S."/>
            <person name="Oakeshott J.G."/>
            <person name="Palmer W."/>
            <person name="Park Y."/>
            <person name="Passarelli A.L."/>
            <person name="Rozas J."/>
            <person name="Schwartz L.M."/>
            <person name="Smith W."/>
            <person name="Southgate A."/>
            <person name="Vilcinskas A."/>
            <person name="Vogt R."/>
            <person name="Wang P."/>
            <person name="Werren J."/>
            <person name="Yu X.Q."/>
            <person name="Zhou J.J."/>
            <person name="Brown S.J."/>
            <person name="Scherer S.E."/>
            <person name="Richards S."/>
            <person name="Blissard G.W."/>
        </authorList>
    </citation>
    <scope>NUCLEOTIDE SEQUENCE</scope>
</reference>
<dbReference type="EMBL" id="JH668503">
    <property type="protein sequence ID" value="KAG6456042.1"/>
    <property type="molecule type" value="Genomic_DNA"/>
</dbReference>
<evidence type="ECO:0000256" key="1">
    <source>
        <dbReference type="SAM" id="Phobius"/>
    </source>
</evidence>
<sequence length="146" mass="15980">MIHCASHTETTTVTMLLILMSIIIESSIVTASYEYEPNVTKSLSNSSDIKKDMYVIHAMVYQVGIITNKTNNETDSNIGKEEAVTFFHSNGSKIDFSKIPQPVLTNVTAQSLVGIVPSSSAELNTPLLPNISNHWNILQHTGKCNA</sequence>
<organism evidence="2 3">
    <name type="scientific">Manduca sexta</name>
    <name type="common">Tobacco hawkmoth</name>
    <name type="synonym">Tobacco hornworm</name>
    <dbReference type="NCBI Taxonomy" id="7130"/>
    <lineage>
        <taxon>Eukaryota</taxon>
        <taxon>Metazoa</taxon>
        <taxon>Ecdysozoa</taxon>
        <taxon>Arthropoda</taxon>
        <taxon>Hexapoda</taxon>
        <taxon>Insecta</taxon>
        <taxon>Pterygota</taxon>
        <taxon>Neoptera</taxon>
        <taxon>Endopterygota</taxon>
        <taxon>Lepidoptera</taxon>
        <taxon>Glossata</taxon>
        <taxon>Ditrysia</taxon>
        <taxon>Bombycoidea</taxon>
        <taxon>Sphingidae</taxon>
        <taxon>Sphinginae</taxon>
        <taxon>Sphingini</taxon>
        <taxon>Manduca</taxon>
    </lineage>
</organism>
<evidence type="ECO:0000313" key="3">
    <source>
        <dbReference type="Proteomes" id="UP000791440"/>
    </source>
</evidence>
<keyword evidence="3" id="KW-1185">Reference proteome</keyword>
<dbReference type="AlphaFoldDB" id="A0A921ZDP7"/>
<name>A0A921ZDP7_MANSE</name>
<keyword evidence="1" id="KW-1133">Transmembrane helix</keyword>
<proteinExistence type="predicted"/>